<evidence type="ECO:0000259" key="2">
    <source>
        <dbReference type="Pfam" id="PF21111"/>
    </source>
</evidence>
<dbReference type="InterPro" id="IPR033799">
    <property type="entry name" value="CdiA_EC869-like"/>
</dbReference>
<dbReference type="CDD" id="cd13444">
    <property type="entry name" value="CDI_toxin_EC869_like"/>
    <property type="match status" value="1"/>
</dbReference>
<keyword evidence="4" id="KW-1185">Reference proteome</keyword>
<dbReference type="EMBL" id="FMVW01000001">
    <property type="protein sequence ID" value="SCZ22191.1"/>
    <property type="molecule type" value="Genomic_DNA"/>
</dbReference>
<dbReference type="AlphaFoldDB" id="A0A1G5MBN3"/>
<evidence type="ECO:0000313" key="3">
    <source>
        <dbReference type="EMBL" id="SCZ22191.1"/>
    </source>
</evidence>
<reference evidence="4" key="1">
    <citation type="submission" date="2016-10" db="EMBL/GenBank/DDBJ databases">
        <authorList>
            <person name="Varghese N."/>
            <person name="Submissions S."/>
        </authorList>
    </citation>
    <scope>NUCLEOTIDE SEQUENCE [LARGE SCALE GENOMIC DNA]</scope>
    <source>
        <strain evidence="4">DSM 2698</strain>
    </source>
</reference>
<dbReference type="Proteomes" id="UP000199347">
    <property type="component" value="Unassembled WGS sequence"/>
</dbReference>
<sequence>MLQVERALPEFKANHYAVRLQLQALKTAHAVRRENFTKSFAEPAAARQRFAARLNAEVHRNAAMLQAAFARVYAETRPGARRTQGRIDLPDVSWLRDETLAEWDRRQKAAERRLGSEPERRQAVLARVEDTLFRRFAGRLNEVQQHGLGIDRYVWRSRDDARVRPAHAENDDKVFFWEEPPEEGHPGEAYNCRCWAEPVIEPIADEAAPPDTGLRYRLSLAAAAVAGVVEAVRDAVLDSVRSVGEAVEEVPTARRLVFLLRREARGELSDAERAELEGVRDAARARAETFFRDAPELAKALGAYLLALQKRPGLLEDAYRQGLATREEVEAAYRERAYVDTLVLLNVPPPFLALRAGKLVGLRNLAGDAKVLAEAITREAARLRRLLGHVGHNVVDNPGIVWGRGIKEQGIPWEDALEATGQFGQRLPQNFKTIDFYDPVKRTATSAKTLYTRAAGYVEDPEKIYRTLQRYTDHLASFDGDRKKGLSVKSSEIEVKRIELAVPMDTSRQQIVKIRRAVRYAEQHGVQLRVTFINEP</sequence>
<gene>
    <name evidence="3" type="ORF">SAMN03080610_00383</name>
</gene>
<dbReference type="GO" id="GO:0004530">
    <property type="term" value="F:deoxyribonuclease I activity"/>
    <property type="evidence" value="ECO:0007669"/>
    <property type="project" value="InterPro"/>
</dbReference>
<evidence type="ECO:0000259" key="1">
    <source>
        <dbReference type="Pfam" id="PF04233"/>
    </source>
</evidence>
<dbReference type="OrthoDB" id="4446543at2"/>
<dbReference type="Gene3D" id="3.40.1350.110">
    <property type="match status" value="1"/>
</dbReference>
<proteinExistence type="predicted"/>
<dbReference type="NCBIfam" id="TIGR01641">
    <property type="entry name" value="phageSPP1_gp7"/>
    <property type="match status" value="1"/>
</dbReference>
<accession>A0A1G5MBN3</accession>
<feature type="domain" description="CdiA toxin EC869-like" evidence="2">
    <location>
        <begin position="409"/>
        <end position="531"/>
    </location>
</feature>
<name>A0A1G5MBN3_AFIMA</name>
<feature type="domain" description="Phage head morphogenesis" evidence="1">
    <location>
        <begin position="116"/>
        <end position="195"/>
    </location>
</feature>
<dbReference type="InterPro" id="IPR006528">
    <property type="entry name" value="Phage_head_morphogenesis_dom"/>
</dbReference>
<dbReference type="RefSeq" id="WP_092809193.1">
    <property type="nucleotide sequence ID" value="NZ_FMVW01000001.1"/>
</dbReference>
<dbReference type="Pfam" id="PF04233">
    <property type="entry name" value="Phage_Mu_F"/>
    <property type="match status" value="1"/>
</dbReference>
<protein>
    <submittedName>
        <fullName evidence="3">Phage putative head morphogenesis protein, SPP1 gp7 family</fullName>
    </submittedName>
</protein>
<organism evidence="3 4">
    <name type="scientific">Afifella marina DSM 2698</name>
    <dbReference type="NCBI Taxonomy" id="1120955"/>
    <lineage>
        <taxon>Bacteria</taxon>
        <taxon>Pseudomonadati</taxon>
        <taxon>Pseudomonadota</taxon>
        <taxon>Alphaproteobacteria</taxon>
        <taxon>Hyphomicrobiales</taxon>
        <taxon>Afifellaceae</taxon>
        <taxon>Afifella</taxon>
    </lineage>
</organism>
<dbReference type="STRING" id="1120955.SAMN03080610_00383"/>
<dbReference type="Pfam" id="PF21111">
    <property type="entry name" value="CDI_toxin_EC869_like"/>
    <property type="match status" value="1"/>
</dbReference>
<evidence type="ECO:0000313" key="4">
    <source>
        <dbReference type="Proteomes" id="UP000199347"/>
    </source>
</evidence>